<sequence>MWISFKGLLLEHLSVNSIRVIAEDVGEVSDVLPDKDLPRDANGFRAQIWAEIDKPILKGMKVSSLYQGVIWVKIKYNNPPSLNHKTCMHQGHDYQSCMYFRN</sequence>
<gene>
    <name evidence="1" type="ORF">FRX31_005876</name>
</gene>
<proteinExistence type="predicted"/>
<keyword evidence="2" id="KW-1185">Reference proteome</keyword>
<dbReference type="AlphaFoldDB" id="A0A7J6X649"/>
<protein>
    <recommendedName>
        <fullName evidence="3">DUF4283 domain-containing protein</fullName>
    </recommendedName>
</protein>
<reference evidence="1 2" key="1">
    <citation type="submission" date="2020-06" db="EMBL/GenBank/DDBJ databases">
        <title>Transcriptomic and genomic resources for Thalictrum thalictroides and T. hernandezii: Facilitating candidate gene discovery in an emerging model plant lineage.</title>
        <authorList>
            <person name="Arias T."/>
            <person name="Riano-Pachon D.M."/>
            <person name="Di Stilio V.S."/>
        </authorList>
    </citation>
    <scope>NUCLEOTIDE SEQUENCE [LARGE SCALE GENOMIC DNA]</scope>
    <source>
        <strain evidence="2">cv. WT478/WT964</strain>
        <tissue evidence="1">Leaves</tissue>
    </source>
</reference>
<evidence type="ECO:0008006" key="3">
    <source>
        <dbReference type="Google" id="ProtNLM"/>
    </source>
</evidence>
<evidence type="ECO:0000313" key="2">
    <source>
        <dbReference type="Proteomes" id="UP000554482"/>
    </source>
</evidence>
<dbReference type="EMBL" id="JABWDY010005314">
    <property type="protein sequence ID" value="KAF5204537.1"/>
    <property type="molecule type" value="Genomic_DNA"/>
</dbReference>
<comment type="caution">
    <text evidence="1">The sequence shown here is derived from an EMBL/GenBank/DDBJ whole genome shotgun (WGS) entry which is preliminary data.</text>
</comment>
<organism evidence="1 2">
    <name type="scientific">Thalictrum thalictroides</name>
    <name type="common">Rue-anemone</name>
    <name type="synonym">Anemone thalictroides</name>
    <dbReference type="NCBI Taxonomy" id="46969"/>
    <lineage>
        <taxon>Eukaryota</taxon>
        <taxon>Viridiplantae</taxon>
        <taxon>Streptophyta</taxon>
        <taxon>Embryophyta</taxon>
        <taxon>Tracheophyta</taxon>
        <taxon>Spermatophyta</taxon>
        <taxon>Magnoliopsida</taxon>
        <taxon>Ranunculales</taxon>
        <taxon>Ranunculaceae</taxon>
        <taxon>Thalictroideae</taxon>
        <taxon>Thalictrum</taxon>
    </lineage>
</organism>
<name>A0A7J6X649_THATH</name>
<dbReference type="Proteomes" id="UP000554482">
    <property type="component" value="Unassembled WGS sequence"/>
</dbReference>
<evidence type="ECO:0000313" key="1">
    <source>
        <dbReference type="EMBL" id="KAF5204537.1"/>
    </source>
</evidence>
<accession>A0A7J6X649</accession>